<keyword evidence="14" id="KW-1185">Reference proteome</keyword>
<dbReference type="GO" id="GO:0015627">
    <property type="term" value="C:type II protein secretion system complex"/>
    <property type="evidence" value="ECO:0007669"/>
    <property type="project" value="InterPro"/>
</dbReference>
<dbReference type="InterPro" id="IPR022346">
    <property type="entry name" value="T2SS_GspH"/>
</dbReference>
<dbReference type="GO" id="GO:0005886">
    <property type="term" value="C:plasma membrane"/>
    <property type="evidence" value="ECO:0007669"/>
    <property type="project" value="UniProtKB-SubCell"/>
</dbReference>
<evidence type="ECO:0000259" key="12">
    <source>
        <dbReference type="Pfam" id="PF12019"/>
    </source>
</evidence>
<evidence type="ECO:0000313" key="14">
    <source>
        <dbReference type="Proteomes" id="UP001320326"/>
    </source>
</evidence>
<keyword evidence="3" id="KW-1003">Cell membrane</keyword>
<feature type="domain" description="General secretion pathway GspH" evidence="12">
    <location>
        <begin position="63"/>
        <end position="150"/>
    </location>
</feature>
<organism evidence="13 14">
    <name type="scientific">Sideroxyarcus emersonii</name>
    <dbReference type="NCBI Taxonomy" id="2764705"/>
    <lineage>
        <taxon>Bacteria</taxon>
        <taxon>Pseudomonadati</taxon>
        <taxon>Pseudomonadota</taxon>
        <taxon>Betaproteobacteria</taxon>
        <taxon>Nitrosomonadales</taxon>
        <taxon>Gallionellaceae</taxon>
        <taxon>Sideroxyarcus</taxon>
    </lineage>
</organism>
<evidence type="ECO:0000256" key="11">
    <source>
        <dbReference type="SAM" id="Phobius"/>
    </source>
</evidence>
<evidence type="ECO:0000256" key="1">
    <source>
        <dbReference type="ARBA" id="ARBA00004377"/>
    </source>
</evidence>
<evidence type="ECO:0000256" key="3">
    <source>
        <dbReference type="ARBA" id="ARBA00022475"/>
    </source>
</evidence>
<sequence length="203" mass="21248">MDWQCRVLDFQQRGLVLSTYAKLKQFGFSLTEMLVAILIIGILAAVAVPNFRTWMINSQIRNAAESISNGLQRARAEAVARNTNVAFSLSMAAPQDSSWYVYTVTPASGIDSRLSNEGSTAVSLTVTPTGSTTVTFNNFGNALLTNPGATVPATGAAVPATPFTTVGVNAAGGSKNLQVEILIPSNIIKMCDPAAASTSPSSC</sequence>
<dbReference type="SUPFAM" id="SSF54523">
    <property type="entry name" value="Pili subunits"/>
    <property type="match status" value="1"/>
</dbReference>
<dbReference type="Proteomes" id="UP001320326">
    <property type="component" value="Chromosome"/>
</dbReference>
<proteinExistence type="inferred from homology"/>
<evidence type="ECO:0000256" key="8">
    <source>
        <dbReference type="ARBA" id="ARBA00023136"/>
    </source>
</evidence>
<accession>A0AAN1XBG7</accession>
<dbReference type="InterPro" id="IPR012902">
    <property type="entry name" value="N_methyl_site"/>
</dbReference>
<keyword evidence="7 11" id="KW-1133">Transmembrane helix</keyword>
<feature type="transmembrane region" description="Helical" evidence="11">
    <location>
        <begin position="33"/>
        <end position="51"/>
    </location>
</feature>
<dbReference type="NCBIfam" id="TIGR02532">
    <property type="entry name" value="IV_pilin_GFxxxE"/>
    <property type="match status" value="1"/>
</dbReference>
<evidence type="ECO:0000256" key="7">
    <source>
        <dbReference type="ARBA" id="ARBA00022989"/>
    </source>
</evidence>
<name>A0AAN1XBG7_9PROT</name>
<keyword evidence="4" id="KW-0488">Methylation</keyword>
<dbReference type="AlphaFoldDB" id="A0AAN1XBG7"/>
<evidence type="ECO:0000256" key="5">
    <source>
        <dbReference type="ARBA" id="ARBA00022519"/>
    </source>
</evidence>
<evidence type="ECO:0000256" key="10">
    <source>
        <dbReference type="ARBA" id="ARBA00030775"/>
    </source>
</evidence>
<evidence type="ECO:0000256" key="6">
    <source>
        <dbReference type="ARBA" id="ARBA00022692"/>
    </source>
</evidence>
<keyword evidence="6 11" id="KW-0812">Transmembrane</keyword>
<comment type="similarity">
    <text evidence="9">Belongs to the GSP H family.</text>
</comment>
<dbReference type="Pfam" id="PF07963">
    <property type="entry name" value="N_methyl"/>
    <property type="match status" value="1"/>
</dbReference>
<evidence type="ECO:0000313" key="13">
    <source>
        <dbReference type="EMBL" id="BCK88038.1"/>
    </source>
</evidence>
<evidence type="ECO:0000256" key="2">
    <source>
        <dbReference type="ARBA" id="ARBA00021549"/>
    </source>
</evidence>
<reference evidence="13 14" key="1">
    <citation type="journal article" date="2022" name="Int. J. Syst. Evol. Microbiol.">
        <title>&lt;i&gt;Sideroxyarcus emersonii&lt;/i&gt; gen. nov. sp. nov., a neutrophilic, microaerobic iron- and thiosulfate-oxidizing bacterium isolated from iron-rich wetland sediment.</title>
        <authorList>
            <person name="Kato S."/>
            <person name="Itoh T."/>
            <person name="Iino T."/>
            <person name="Ohkuma M."/>
        </authorList>
    </citation>
    <scope>NUCLEOTIDE SEQUENCE [LARGE SCALE GENOMIC DNA]</scope>
    <source>
        <strain evidence="13 14">MIZ01</strain>
    </source>
</reference>
<evidence type="ECO:0000256" key="4">
    <source>
        <dbReference type="ARBA" id="ARBA00022481"/>
    </source>
</evidence>
<dbReference type="GO" id="GO:0015628">
    <property type="term" value="P:protein secretion by the type II secretion system"/>
    <property type="evidence" value="ECO:0007669"/>
    <property type="project" value="InterPro"/>
</dbReference>
<keyword evidence="8 11" id="KW-0472">Membrane</keyword>
<keyword evidence="5" id="KW-0997">Cell inner membrane</keyword>
<dbReference type="Gene3D" id="3.30.700.10">
    <property type="entry name" value="Glycoprotein, Type 4 Pilin"/>
    <property type="match status" value="1"/>
</dbReference>
<dbReference type="InterPro" id="IPR045584">
    <property type="entry name" value="Pilin-like"/>
</dbReference>
<comment type="subcellular location">
    <subcellularLocation>
        <location evidence="1">Cell inner membrane</location>
        <topology evidence="1">Single-pass membrane protein</topology>
    </subcellularLocation>
</comment>
<dbReference type="KEGG" id="seme:MIZ01_1838"/>
<evidence type="ECO:0000256" key="9">
    <source>
        <dbReference type="ARBA" id="ARBA00025772"/>
    </source>
</evidence>
<dbReference type="Pfam" id="PF12019">
    <property type="entry name" value="GspH"/>
    <property type="match status" value="1"/>
</dbReference>
<dbReference type="EMBL" id="AP023423">
    <property type="protein sequence ID" value="BCK88038.1"/>
    <property type="molecule type" value="Genomic_DNA"/>
</dbReference>
<gene>
    <name evidence="13" type="ORF">MIZ01_1838</name>
</gene>
<protein>
    <recommendedName>
        <fullName evidence="2">Type II secretion system protein H</fullName>
    </recommendedName>
    <alternativeName>
        <fullName evidence="10">General secretion pathway protein H</fullName>
    </alternativeName>
</protein>